<keyword evidence="4 5" id="KW-0472">Membrane</keyword>
<dbReference type="InterPro" id="IPR004031">
    <property type="entry name" value="PMP22/EMP/MP20/Claudin"/>
</dbReference>
<feature type="transmembrane region" description="Helical" evidence="5">
    <location>
        <begin position="6"/>
        <end position="27"/>
    </location>
</feature>
<dbReference type="GO" id="GO:0016020">
    <property type="term" value="C:membrane"/>
    <property type="evidence" value="ECO:0007669"/>
    <property type="project" value="UniProtKB-SubCell"/>
</dbReference>
<accession>A0A813MYS8</accession>
<keyword evidence="3 5" id="KW-1133">Transmembrane helix</keyword>
<dbReference type="Pfam" id="PF13903">
    <property type="entry name" value="Claudin_2"/>
    <property type="match status" value="1"/>
</dbReference>
<feature type="transmembrane region" description="Helical" evidence="5">
    <location>
        <begin position="238"/>
        <end position="258"/>
    </location>
</feature>
<comment type="subcellular location">
    <subcellularLocation>
        <location evidence="1">Membrane</location>
        <topology evidence="1">Multi-pass membrane protein</topology>
    </subcellularLocation>
</comment>
<keyword evidence="7" id="KW-1185">Reference proteome</keyword>
<dbReference type="Proteomes" id="UP000663870">
    <property type="component" value="Unassembled WGS sequence"/>
</dbReference>
<reference evidence="6" key="1">
    <citation type="submission" date="2021-02" db="EMBL/GenBank/DDBJ databases">
        <authorList>
            <person name="Nowell W R."/>
        </authorList>
    </citation>
    <scope>NUCLEOTIDE SEQUENCE</scope>
</reference>
<organism evidence="6 7">
    <name type="scientific">Rotaria sordida</name>
    <dbReference type="NCBI Taxonomy" id="392033"/>
    <lineage>
        <taxon>Eukaryota</taxon>
        <taxon>Metazoa</taxon>
        <taxon>Spiralia</taxon>
        <taxon>Gnathifera</taxon>
        <taxon>Rotifera</taxon>
        <taxon>Eurotatoria</taxon>
        <taxon>Bdelloidea</taxon>
        <taxon>Philodinida</taxon>
        <taxon>Philodinidae</taxon>
        <taxon>Rotaria</taxon>
    </lineage>
</organism>
<keyword evidence="2 5" id="KW-0812">Transmembrane</keyword>
<feature type="transmembrane region" description="Helical" evidence="5">
    <location>
        <begin position="187"/>
        <end position="207"/>
    </location>
</feature>
<dbReference type="EMBL" id="CAJNOL010000001">
    <property type="protein sequence ID" value="CAF0724592.1"/>
    <property type="molecule type" value="Genomic_DNA"/>
</dbReference>
<name>A0A813MYS8_9BILA</name>
<evidence type="ECO:0000256" key="5">
    <source>
        <dbReference type="SAM" id="Phobius"/>
    </source>
</evidence>
<evidence type="ECO:0000256" key="3">
    <source>
        <dbReference type="ARBA" id="ARBA00022989"/>
    </source>
</evidence>
<evidence type="ECO:0000256" key="2">
    <source>
        <dbReference type="ARBA" id="ARBA00022692"/>
    </source>
</evidence>
<proteinExistence type="predicted"/>
<feature type="transmembrane region" description="Helical" evidence="5">
    <location>
        <begin position="150"/>
        <end position="175"/>
    </location>
</feature>
<protein>
    <submittedName>
        <fullName evidence="6">Uncharacterized protein</fullName>
    </submittedName>
</protein>
<evidence type="ECO:0000313" key="7">
    <source>
        <dbReference type="Proteomes" id="UP000663870"/>
    </source>
</evidence>
<evidence type="ECO:0000256" key="1">
    <source>
        <dbReference type="ARBA" id="ARBA00004141"/>
    </source>
</evidence>
<evidence type="ECO:0000313" key="6">
    <source>
        <dbReference type="EMBL" id="CAF0724592.1"/>
    </source>
</evidence>
<comment type="caution">
    <text evidence="6">The sequence shown here is derived from an EMBL/GenBank/DDBJ whole genome shotgun (WGS) entry which is preliminary data.</text>
</comment>
<sequence>MVTLLSIQVLSIIATALTNLVGILAFATDHWSITIYDLGKLRSHIKWFVVENTTNDSIHILNNIHDQNQTQTLAIDKQQFRAIAIGVNNNTILYKTHKGIFRQCNYLSQNVRQRLKLSKCRVLKVANNHYDDVIHGMNNPGRELIRLHNVAAACAILIVLLLCACTLIGVIVGILNGVVLATMTIGIIYLVATMFSTCLLAIMYTVLKSERKHSHCFALEILTDELCSARTIDLSYSFILGCLLIVLCFITSVSWLSLQEKQRKFAQH</sequence>
<gene>
    <name evidence="6" type="ORF">JXQ802_LOCUS33</name>
</gene>
<dbReference type="Gene3D" id="1.20.140.150">
    <property type="match status" value="1"/>
</dbReference>
<evidence type="ECO:0000256" key="4">
    <source>
        <dbReference type="ARBA" id="ARBA00023136"/>
    </source>
</evidence>
<dbReference type="AlphaFoldDB" id="A0A813MYS8"/>